<evidence type="ECO:0000256" key="14">
    <source>
        <dbReference type="SAM" id="SignalP"/>
    </source>
</evidence>
<keyword evidence="14" id="KW-0732">Signal</keyword>
<organism evidence="15 16">
    <name type="scientific">Psilocybe cf. subviscida</name>
    <dbReference type="NCBI Taxonomy" id="2480587"/>
    <lineage>
        <taxon>Eukaryota</taxon>
        <taxon>Fungi</taxon>
        <taxon>Dikarya</taxon>
        <taxon>Basidiomycota</taxon>
        <taxon>Agaricomycotina</taxon>
        <taxon>Agaricomycetes</taxon>
        <taxon>Agaricomycetidae</taxon>
        <taxon>Agaricales</taxon>
        <taxon>Agaricineae</taxon>
        <taxon>Strophariaceae</taxon>
        <taxon>Psilocybe</taxon>
    </lineage>
</organism>
<evidence type="ECO:0008006" key="17">
    <source>
        <dbReference type="Google" id="ProtNLM"/>
    </source>
</evidence>
<evidence type="ECO:0000256" key="5">
    <source>
        <dbReference type="ARBA" id="ARBA00022617"/>
    </source>
</evidence>
<dbReference type="GO" id="GO:0004497">
    <property type="term" value="F:monooxygenase activity"/>
    <property type="evidence" value="ECO:0007669"/>
    <property type="project" value="UniProtKB-KW"/>
</dbReference>
<keyword evidence="7 13" id="KW-0479">Metal-binding</keyword>
<evidence type="ECO:0000256" key="7">
    <source>
        <dbReference type="ARBA" id="ARBA00022723"/>
    </source>
</evidence>
<dbReference type="PRINTS" id="PR00385">
    <property type="entry name" value="P450"/>
</dbReference>
<evidence type="ECO:0000313" key="15">
    <source>
        <dbReference type="EMBL" id="KAF5319267.1"/>
    </source>
</evidence>
<dbReference type="InterPro" id="IPR036396">
    <property type="entry name" value="Cyt_P450_sf"/>
</dbReference>
<proteinExistence type="inferred from homology"/>
<protein>
    <recommendedName>
        <fullName evidence="17">Cytochrome P450</fullName>
    </recommendedName>
</protein>
<keyword evidence="9" id="KW-0560">Oxidoreductase</keyword>
<comment type="cofactor">
    <cofactor evidence="1 13">
        <name>heme</name>
        <dbReference type="ChEBI" id="CHEBI:30413"/>
    </cofactor>
</comment>
<evidence type="ECO:0000256" key="1">
    <source>
        <dbReference type="ARBA" id="ARBA00001971"/>
    </source>
</evidence>
<accession>A0A8H5BBR1</accession>
<feature type="binding site" description="axial binding residue" evidence="13">
    <location>
        <position position="441"/>
    </location>
    <ligand>
        <name>heme</name>
        <dbReference type="ChEBI" id="CHEBI:30413"/>
    </ligand>
    <ligandPart>
        <name>Fe</name>
        <dbReference type="ChEBI" id="CHEBI:18248"/>
    </ligandPart>
</feature>
<dbReference type="GO" id="GO:0005506">
    <property type="term" value="F:iron ion binding"/>
    <property type="evidence" value="ECO:0007669"/>
    <property type="project" value="InterPro"/>
</dbReference>
<comment type="similarity">
    <text evidence="4">Belongs to the cytochrome P450 family.</text>
</comment>
<evidence type="ECO:0000256" key="10">
    <source>
        <dbReference type="ARBA" id="ARBA00023004"/>
    </source>
</evidence>
<evidence type="ECO:0000313" key="16">
    <source>
        <dbReference type="Proteomes" id="UP000567179"/>
    </source>
</evidence>
<comment type="pathway">
    <text evidence="3">Secondary metabolite biosynthesis; terpenoid biosynthesis.</text>
</comment>
<feature type="signal peptide" evidence="14">
    <location>
        <begin position="1"/>
        <end position="15"/>
    </location>
</feature>
<evidence type="ECO:0000256" key="9">
    <source>
        <dbReference type="ARBA" id="ARBA00023002"/>
    </source>
</evidence>
<dbReference type="InterPro" id="IPR001128">
    <property type="entry name" value="Cyt_P450"/>
</dbReference>
<keyword evidence="12" id="KW-0472">Membrane</keyword>
<feature type="chain" id="PRO_5034836482" description="Cytochrome P450" evidence="14">
    <location>
        <begin position="16"/>
        <end position="500"/>
    </location>
</feature>
<keyword evidence="8" id="KW-1133">Transmembrane helix</keyword>
<evidence type="ECO:0000256" key="12">
    <source>
        <dbReference type="ARBA" id="ARBA00023136"/>
    </source>
</evidence>
<name>A0A8H5BBR1_9AGAR</name>
<keyword evidence="10 13" id="KW-0408">Iron</keyword>
<dbReference type="InterPro" id="IPR050121">
    <property type="entry name" value="Cytochrome_P450_monoxygenase"/>
</dbReference>
<dbReference type="GO" id="GO:0020037">
    <property type="term" value="F:heme binding"/>
    <property type="evidence" value="ECO:0007669"/>
    <property type="project" value="InterPro"/>
</dbReference>
<evidence type="ECO:0000256" key="8">
    <source>
        <dbReference type="ARBA" id="ARBA00022989"/>
    </source>
</evidence>
<evidence type="ECO:0000256" key="2">
    <source>
        <dbReference type="ARBA" id="ARBA00004370"/>
    </source>
</evidence>
<gene>
    <name evidence="15" type="ORF">D9619_008300</name>
</gene>
<dbReference type="AlphaFoldDB" id="A0A8H5BBR1"/>
<sequence length="500" mass="56386">MFSLVLQLIAIYALSKFLRRVVQKRFNPSVLDNLRGPAPSSFLTGCMEQLHDKNTGWEYHREIAAKFGGVMKIKGLFGDQSIYEQHPQFISFSRLAFGEGLLGVLGDQHRKQRKMLNPVFSNAHMRDMVPMFYDVTRKLQQLIAKKFENKRQEVDLASFMTRAALELIGQAGIGHSFDTLEENEPTHPYAKAAVGLIPSAYRMRFVTPFAAPLVRKYGNPKFCRFIMDLLPYKALHDCRDIVDVMDRTAREIYLQKKQALADGNEALITKIGQGKDIMSILMRANMTASADDSLSETQHTNVQERLRHEIVEATEQSGGKDVPYDTLVHLPYLDAICRETLRIHSPFSVARRIAVQDVILPLSNPVQGVDGSEITEIPVPKDTEILISLVSSNINPEVWGPDANEWKPERWLSHLPESVKNAQIPGIYSHLMTFIGGGRSCIGFKFSQLEMKVVICSLVQSFRFSPSEHDIIWHMNAVASPTIKGNDSLVPVLPIVMERI</sequence>
<dbReference type="GO" id="GO:0016020">
    <property type="term" value="C:membrane"/>
    <property type="evidence" value="ECO:0007669"/>
    <property type="project" value="UniProtKB-SubCell"/>
</dbReference>
<dbReference type="GO" id="GO:0016705">
    <property type="term" value="F:oxidoreductase activity, acting on paired donors, with incorporation or reduction of molecular oxygen"/>
    <property type="evidence" value="ECO:0007669"/>
    <property type="project" value="InterPro"/>
</dbReference>
<dbReference type="PANTHER" id="PTHR24305:SF166">
    <property type="entry name" value="CYTOCHROME P450 12A4, MITOCHONDRIAL-RELATED"/>
    <property type="match status" value="1"/>
</dbReference>
<dbReference type="InterPro" id="IPR002403">
    <property type="entry name" value="Cyt_P450_E_grp-IV"/>
</dbReference>
<evidence type="ECO:0000256" key="4">
    <source>
        <dbReference type="ARBA" id="ARBA00010617"/>
    </source>
</evidence>
<keyword evidence="16" id="KW-1185">Reference proteome</keyword>
<keyword evidence="11" id="KW-0503">Monooxygenase</keyword>
<evidence type="ECO:0000256" key="11">
    <source>
        <dbReference type="ARBA" id="ARBA00023033"/>
    </source>
</evidence>
<dbReference type="OrthoDB" id="1470350at2759"/>
<comment type="subcellular location">
    <subcellularLocation>
        <location evidence="2">Membrane</location>
    </subcellularLocation>
</comment>
<dbReference type="Proteomes" id="UP000567179">
    <property type="component" value="Unassembled WGS sequence"/>
</dbReference>
<evidence type="ECO:0000256" key="3">
    <source>
        <dbReference type="ARBA" id="ARBA00004721"/>
    </source>
</evidence>
<evidence type="ECO:0000256" key="6">
    <source>
        <dbReference type="ARBA" id="ARBA00022692"/>
    </source>
</evidence>
<dbReference type="SUPFAM" id="SSF48264">
    <property type="entry name" value="Cytochrome P450"/>
    <property type="match status" value="1"/>
</dbReference>
<evidence type="ECO:0000256" key="13">
    <source>
        <dbReference type="PIRSR" id="PIRSR602403-1"/>
    </source>
</evidence>
<dbReference type="PANTHER" id="PTHR24305">
    <property type="entry name" value="CYTOCHROME P450"/>
    <property type="match status" value="1"/>
</dbReference>
<dbReference type="Gene3D" id="1.10.630.10">
    <property type="entry name" value="Cytochrome P450"/>
    <property type="match status" value="2"/>
</dbReference>
<comment type="caution">
    <text evidence="15">The sequence shown here is derived from an EMBL/GenBank/DDBJ whole genome shotgun (WGS) entry which is preliminary data.</text>
</comment>
<keyword evidence="5 13" id="KW-0349">Heme</keyword>
<dbReference type="PRINTS" id="PR00465">
    <property type="entry name" value="EP450IV"/>
</dbReference>
<reference evidence="15 16" key="1">
    <citation type="journal article" date="2020" name="ISME J.">
        <title>Uncovering the hidden diversity of litter-decomposition mechanisms in mushroom-forming fungi.</title>
        <authorList>
            <person name="Floudas D."/>
            <person name="Bentzer J."/>
            <person name="Ahren D."/>
            <person name="Johansson T."/>
            <person name="Persson P."/>
            <person name="Tunlid A."/>
        </authorList>
    </citation>
    <scope>NUCLEOTIDE SEQUENCE [LARGE SCALE GENOMIC DNA]</scope>
    <source>
        <strain evidence="15 16">CBS 101986</strain>
    </source>
</reference>
<dbReference type="EMBL" id="JAACJJ010000029">
    <property type="protein sequence ID" value="KAF5319267.1"/>
    <property type="molecule type" value="Genomic_DNA"/>
</dbReference>
<dbReference type="Pfam" id="PF00067">
    <property type="entry name" value="p450"/>
    <property type="match status" value="1"/>
</dbReference>
<keyword evidence="6" id="KW-0812">Transmembrane</keyword>